<evidence type="ECO:0000256" key="9">
    <source>
        <dbReference type="SAM" id="Coils"/>
    </source>
</evidence>
<accession>A0A7C3WI67</accession>
<evidence type="ECO:0000256" key="5">
    <source>
        <dbReference type="ARBA" id="ARBA00022490"/>
    </source>
</evidence>
<keyword evidence="9" id="KW-0175">Coiled coil</keyword>
<comment type="caution">
    <text evidence="11">The sequence shown here is derived from an EMBL/GenBank/DDBJ whole genome shotgun (WGS) entry which is preliminary data.</text>
</comment>
<dbReference type="PANTHER" id="PTHR42930">
    <property type="entry name" value="PHOSPHATE-SPECIFIC TRANSPORT SYSTEM ACCESSORY PROTEIN PHOU"/>
    <property type="match status" value="1"/>
</dbReference>
<dbReference type="NCBIfam" id="TIGR02135">
    <property type="entry name" value="phoU_full"/>
    <property type="match status" value="1"/>
</dbReference>
<feature type="domain" description="PhoU" evidence="10">
    <location>
        <begin position="130"/>
        <end position="215"/>
    </location>
</feature>
<evidence type="ECO:0000313" key="11">
    <source>
        <dbReference type="EMBL" id="HGB13971.1"/>
    </source>
</evidence>
<dbReference type="InterPro" id="IPR026022">
    <property type="entry name" value="PhoU_dom"/>
</dbReference>
<dbReference type="InterPro" id="IPR028366">
    <property type="entry name" value="PhoU"/>
</dbReference>
<sequence>MEEKSKAEAPRLLGKFQQDLENLKQKLLKLAEMAEKAIETSVRALWQRDADQARQIIAGDKAINDLEEEIDGDCVRIIALYQPVAVDLRQIMAVDHLIAELERIGDLAVNIAEEVLSLNQAPQPEFHPELPRMAEQVLTMLRQSLTAFINHDVKLAREVCKADDEVDYLDRVIIQDLIKEMVEGNKAIPVGQSQINVVRNLERAGDHATNIAEQVVYMVEGESIRHRCQG</sequence>
<comment type="subunit">
    <text evidence="3 8">Homodimer.</text>
</comment>
<dbReference type="PIRSF" id="PIRSF003107">
    <property type="entry name" value="PhoU"/>
    <property type="match status" value="1"/>
</dbReference>
<dbReference type="Pfam" id="PF01895">
    <property type="entry name" value="PhoU"/>
    <property type="match status" value="2"/>
</dbReference>
<dbReference type="InterPro" id="IPR038078">
    <property type="entry name" value="PhoU-like_sf"/>
</dbReference>
<evidence type="ECO:0000256" key="7">
    <source>
        <dbReference type="ARBA" id="ARBA00056181"/>
    </source>
</evidence>
<dbReference type="SUPFAM" id="SSF109755">
    <property type="entry name" value="PhoU-like"/>
    <property type="match status" value="1"/>
</dbReference>
<dbReference type="GO" id="GO:0045936">
    <property type="term" value="P:negative regulation of phosphate metabolic process"/>
    <property type="evidence" value="ECO:0007669"/>
    <property type="project" value="InterPro"/>
</dbReference>
<dbReference type="FunFam" id="1.20.58.220:FF:000004">
    <property type="entry name" value="Phosphate-specific transport system accessory protein PhoU"/>
    <property type="match status" value="1"/>
</dbReference>
<dbReference type="AlphaFoldDB" id="A0A7C3WI67"/>
<feature type="coiled-coil region" evidence="9">
    <location>
        <begin position="13"/>
        <end position="40"/>
    </location>
</feature>
<reference evidence="11" key="1">
    <citation type="journal article" date="2020" name="mSystems">
        <title>Genome- and Community-Level Interaction Insights into Carbon Utilization and Element Cycling Functions of Hydrothermarchaeota in Hydrothermal Sediment.</title>
        <authorList>
            <person name="Zhou Z."/>
            <person name="Liu Y."/>
            <person name="Xu W."/>
            <person name="Pan J."/>
            <person name="Luo Z.H."/>
            <person name="Li M."/>
        </authorList>
    </citation>
    <scope>NUCLEOTIDE SEQUENCE [LARGE SCALE GENOMIC DNA]</scope>
    <source>
        <strain evidence="11">SpSt-776</strain>
    </source>
</reference>
<evidence type="ECO:0000256" key="4">
    <source>
        <dbReference type="ARBA" id="ARBA00022448"/>
    </source>
</evidence>
<evidence type="ECO:0000259" key="10">
    <source>
        <dbReference type="Pfam" id="PF01895"/>
    </source>
</evidence>
<evidence type="ECO:0000256" key="1">
    <source>
        <dbReference type="ARBA" id="ARBA00004496"/>
    </source>
</evidence>
<evidence type="ECO:0000256" key="8">
    <source>
        <dbReference type="PIRNR" id="PIRNR003107"/>
    </source>
</evidence>
<dbReference type="GO" id="GO:0006817">
    <property type="term" value="P:phosphate ion transport"/>
    <property type="evidence" value="ECO:0007669"/>
    <property type="project" value="UniProtKB-KW"/>
</dbReference>
<gene>
    <name evidence="11" type="primary">phoU</name>
    <name evidence="11" type="ORF">ENV62_01850</name>
</gene>
<comment type="subcellular location">
    <subcellularLocation>
        <location evidence="1 8">Cytoplasm</location>
    </subcellularLocation>
</comment>
<evidence type="ECO:0000256" key="3">
    <source>
        <dbReference type="ARBA" id="ARBA00011738"/>
    </source>
</evidence>
<keyword evidence="5 8" id="KW-0963">Cytoplasm</keyword>
<name>A0A7C3WI67_9BACT</name>
<dbReference type="PANTHER" id="PTHR42930:SF3">
    <property type="entry name" value="PHOSPHATE-SPECIFIC TRANSPORT SYSTEM ACCESSORY PROTEIN PHOU"/>
    <property type="match status" value="1"/>
</dbReference>
<keyword evidence="4 8" id="KW-0813">Transport</keyword>
<feature type="domain" description="PhoU" evidence="10">
    <location>
        <begin position="27"/>
        <end position="115"/>
    </location>
</feature>
<organism evidence="11">
    <name type="scientific">Desulfobacca acetoxidans</name>
    <dbReference type="NCBI Taxonomy" id="60893"/>
    <lineage>
        <taxon>Bacteria</taxon>
        <taxon>Pseudomonadati</taxon>
        <taxon>Thermodesulfobacteriota</taxon>
        <taxon>Desulfobaccia</taxon>
        <taxon>Desulfobaccales</taxon>
        <taxon>Desulfobaccaceae</taxon>
        <taxon>Desulfobacca</taxon>
    </lineage>
</organism>
<comment type="similarity">
    <text evidence="2 8">Belongs to the PhoU family.</text>
</comment>
<comment type="function">
    <text evidence="7 8">Plays a role in the regulation of phosphate uptake.</text>
</comment>
<evidence type="ECO:0000256" key="6">
    <source>
        <dbReference type="ARBA" id="ARBA00022592"/>
    </source>
</evidence>
<protein>
    <recommendedName>
        <fullName evidence="8">Phosphate-specific transport system accessory protein PhoU</fullName>
    </recommendedName>
</protein>
<dbReference type="GO" id="GO:0030643">
    <property type="term" value="P:intracellular phosphate ion homeostasis"/>
    <property type="evidence" value="ECO:0007669"/>
    <property type="project" value="InterPro"/>
</dbReference>
<dbReference type="Gene3D" id="1.20.58.220">
    <property type="entry name" value="Phosphate transport system protein phou homolog 2, domain 2"/>
    <property type="match status" value="1"/>
</dbReference>
<dbReference type="GO" id="GO:0005737">
    <property type="term" value="C:cytoplasm"/>
    <property type="evidence" value="ECO:0007669"/>
    <property type="project" value="UniProtKB-SubCell"/>
</dbReference>
<evidence type="ECO:0000256" key="2">
    <source>
        <dbReference type="ARBA" id="ARBA00008107"/>
    </source>
</evidence>
<keyword evidence="6 8" id="KW-0592">Phosphate transport</keyword>
<dbReference type="EMBL" id="DTHB01000016">
    <property type="protein sequence ID" value="HGB13971.1"/>
    <property type="molecule type" value="Genomic_DNA"/>
</dbReference>
<proteinExistence type="inferred from homology"/>